<dbReference type="EMBL" id="QQZY01000003">
    <property type="protein sequence ID" value="RDI74524.1"/>
    <property type="molecule type" value="Genomic_DNA"/>
</dbReference>
<keyword evidence="3" id="KW-1185">Reference proteome</keyword>
<reference evidence="3" key="2">
    <citation type="journal article" date="2019" name="MicrobiologyOpen">
        <title>High-quality draft genome sequence of Gaiella occulta isolated from a 150 meter deep mineral water borehole and comparison with the genome sequences of other deep-branching lineages of the phylum Actinobacteria.</title>
        <authorList>
            <person name="Severino R."/>
            <person name="Froufe H.J.C."/>
            <person name="Barroso C."/>
            <person name="Albuquerque L."/>
            <person name="Lobo-da-Cunha A."/>
            <person name="da Costa M.S."/>
            <person name="Egas C."/>
        </authorList>
    </citation>
    <scope>NUCLEOTIDE SEQUENCE [LARGE SCALE GENOMIC DNA]</scope>
    <source>
        <strain evidence="3">F2-233</strain>
    </source>
</reference>
<evidence type="ECO:0000313" key="3">
    <source>
        <dbReference type="Proteomes" id="UP000254134"/>
    </source>
</evidence>
<reference evidence="2 3" key="1">
    <citation type="submission" date="2018-07" db="EMBL/GenBank/DDBJ databases">
        <title>High-quality-draft genome sequence of Gaiella occulta.</title>
        <authorList>
            <person name="Severino R."/>
            <person name="Froufe H.J.C."/>
            <person name="Rainey F.A."/>
            <person name="Barroso C."/>
            <person name="Albuquerque L."/>
            <person name="Lobo-Da-Cunha A."/>
            <person name="Da Costa M.S."/>
            <person name="Egas C."/>
        </authorList>
    </citation>
    <scope>NUCLEOTIDE SEQUENCE [LARGE SCALE GENOMIC DNA]</scope>
    <source>
        <strain evidence="2 3">F2-233</strain>
    </source>
</reference>
<feature type="region of interest" description="Disordered" evidence="1">
    <location>
        <begin position="1"/>
        <end position="30"/>
    </location>
</feature>
<evidence type="ECO:0000256" key="1">
    <source>
        <dbReference type="SAM" id="MobiDB-lite"/>
    </source>
</evidence>
<proteinExistence type="predicted"/>
<dbReference type="Proteomes" id="UP000254134">
    <property type="component" value="Unassembled WGS sequence"/>
</dbReference>
<accession>A0A7M2YXC5</accession>
<dbReference type="AlphaFoldDB" id="A0A7M2YXC5"/>
<gene>
    <name evidence="2" type="ORF">Gocc_1413</name>
</gene>
<sequence>MEGGAPVSAAFPFDVGGTLDDPARRLPAAP</sequence>
<comment type="caution">
    <text evidence="2">The sequence shown here is derived from an EMBL/GenBank/DDBJ whole genome shotgun (WGS) entry which is preliminary data.</text>
</comment>
<evidence type="ECO:0000313" key="2">
    <source>
        <dbReference type="EMBL" id="RDI74524.1"/>
    </source>
</evidence>
<organism evidence="2 3">
    <name type="scientific">Gaiella occulta</name>
    <dbReference type="NCBI Taxonomy" id="1002870"/>
    <lineage>
        <taxon>Bacteria</taxon>
        <taxon>Bacillati</taxon>
        <taxon>Actinomycetota</taxon>
        <taxon>Thermoleophilia</taxon>
        <taxon>Gaiellales</taxon>
        <taxon>Gaiellaceae</taxon>
        <taxon>Gaiella</taxon>
    </lineage>
</organism>
<protein>
    <submittedName>
        <fullName evidence="2">Uncharacterized protein</fullName>
    </submittedName>
</protein>
<name>A0A7M2YXC5_9ACTN</name>